<feature type="binding site" evidence="7">
    <location>
        <begin position="127"/>
        <end position="133"/>
    </location>
    <ligand>
        <name>ATP</name>
        <dbReference type="ChEBI" id="CHEBI:30616"/>
    </ligand>
</feature>
<feature type="binding site" evidence="7">
    <location>
        <position position="39"/>
    </location>
    <ligand>
        <name>UDP-N-acetyl-alpha-D-muramoyl-L-alanyl-D-glutamate</name>
        <dbReference type="ChEBI" id="CHEBI:83900"/>
    </ligand>
</feature>
<feature type="domain" description="Mur ligase central" evidence="11">
    <location>
        <begin position="125"/>
        <end position="339"/>
    </location>
</feature>
<comment type="subcellular location">
    <subcellularLocation>
        <location evidence="7 8">Cytoplasm</location>
    </subcellularLocation>
</comment>
<comment type="caution">
    <text evidence="12">The sequence shown here is derived from an EMBL/GenBank/DDBJ whole genome shotgun (WGS) entry which is preliminary data.</text>
</comment>
<feature type="binding site" evidence="7">
    <location>
        <position position="410"/>
    </location>
    <ligand>
        <name>meso-2,6-diaminopimelate</name>
        <dbReference type="ChEBI" id="CHEBI:57791"/>
    </ligand>
</feature>
<dbReference type="SUPFAM" id="SSF63418">
    <property type="entry name" value="MurE/MurF N-terminal domain"/>
    <property type="match status" value="1"/>
</dbReference>
<evidence type="ECO:0000256" key="6">
    <source>
        <dbReference type="ARBA" id="ARBA00023316"/>
    </source>
</evidence>
<gene>
    <name evidence="7" type="primary">murE</name>
    <name evidence="12" type="ORF">Q7514_20235</name>
</gene>
<comment type="catalytic activity">
    <reaction evidence="7">
        <text>UDP-N-acetyl-alpha-D-muramoyl-L-alanyl-D-glutamate + meso-2,6-diaminopimelate + ATP = UDP-N-acetyl-alpha-D-muramoyl-L-alanyl-gamma-D-glutamyl-meso-2,6-diaminopimelate + ADP + phosphate + H(+)</text>
        <dbReference type="Rhea" id="RHEA:23676"/>
        <dbReference type="ChEBI" id="CHEBI:15378"/>
        <dbReference type="ChEBI" id="CHEBI:30616"/>
        <dbReference type="ChEBI" id="CHEBI:43474"/>
        <dbReference type="ChEBI" id="CHEBI:57791"/>
        <dbReference type="ChEBI" id="CHEBI:83900"/>
        <dbReference type="ChEBI" id="CHEBI:83905"/>
        <dbReference type="ChEBI" id="CHEBI:456216"/>
        <dbReference type="EC" id="6.3.2.13"/>
    </reaction>
</comment>
<evidence type="ECO:0000313" key="12">
    <source>
        <dbReference type="EMBL" id="MEE2059854.1"/>
    </source>
</evidence>
<dbReference type="Pfam" id="PF01225">
    <property type="entry name" value="Mur_ligase"/>
    <property type="match status" value="1"/>
</dbReference>
<evidence type="ECO:0000259" key="11">
    <source>
        <dbReference type="Pfam" id="PF08245"/>
    </source>
</evidence>
<evidence type="ECO:0000259" key="10">
    <source>
        <dbReference type="Pfam" id="PF02875"/>
    </source>
</evidence>
<keyword evidence="13" id="KW-1185">Reference proteome</keyword>
<keyword evidence="4 7" id="KW-0573">Peptidoglycan synthesis</keyword>
<keyword evidence="7" id="KW-0547">Nucleotide-binding</keyword>
<dbReference type="Proteomes" id="UP001336020">
    <property type="component" value="Unassembled WGS sequence"/>
</dbReference>
<feature type="domain" description="Mur ligase C-terminal" evidence="10">
    <location>
        <begin position="361"/>
        <end position="491"/>
    </location>
</feature>
<keyword evidence="2 7" id="KW-0132">Cell division</keyword>
<feature type="binding site" evidence="7">
    <location>
        <begin position="169"/>
        <end position="170"/>
    </location>
    <ligand>
        <name>UDP-N-acetyl-alpha-D-muramoyl-L-alanyl-D-glutamate</name>
        <dbReference type="ChEBI" id="CHEBI:83900"/>
    </ligand>
</feature>
<dbReference type="RefSeq" id="WP_330135063.1">
    <property type="nucleotide sequence ID" value="NZ_JAUTXY010000010.1"/>
</dbReference>
<feature type="binding site" evidence="7">
    <location>
        <begin position="433"/>
        <end position="436"/>
    </location>
    <ligand>
        <name>meso-2,6-diaminopimelate</name>
        <dbReference type="ChEBI" id="CHEBI:57791"/>
    </ligand>
</feature>
<feature type="binding site" evidence="7">
    <location>
        <position position="204"/>
    </location>
    <ligand>
        <name>UDP-N-acetyl-alpha-D-muramoyl-L-alanyl-D-glutamate</name>
        <dbReference type="ChEBI" id="CHEBI:83900"/>
    </ligand>
</feature>
<dbReference type="Gene3D" id="3.40.1390.10">
    <property type="entry name" value="MurE/MurF, N-terminal domain"/>
    <property type="match status" value="1"/>
</dbReference>
<sequence length="525" mass="54070">MTSLRDLADVISADLVAVGPAATSGGAAEAGGVVTGIDLSAQRIRPGDLFAALPGARAHGAAFTGTALERGAVAVLTDTAGVEAIAAGGFGPVPVLVHPDPRSALGVASATVYGHPSERMQVIGITGTSGKTTTSYLVEAGLNAAGRVTGLVGTVETRIAGQRVPSALTTPEAPQLHALFATMLEHGVDTVVMEVSSHALALGRVAATEFAVGGFTNLSQDHLDFHKDLDDYFAAKARLFAPDSPVHARRAVVCVDDEWGTRMAELARAANDDDPAGVRTVSTDETGSTVADWTVTDAASDPAGTQEFSLTDPDGTAHRVSVRLPGRYNVANASLAIALCSAVGVDVDVAARGIGSVDVPGRVERIDRGQKFLAVVDYAHKPAALEAVISTLRRGMTGRIAVVVGAGGDRDRGKRPLMGSVAASAELLVVTDDNPRTEDPASIRAAVLEGARALPQDQRGEIREIGDRAAAIDAAVAWARPGDVVLIAGKGHERGQEIGGVKHPFDDREVLAVAIERHQRSGGKE</sequence>
<dbReference type="NCBIfam" id="NF001126">
    <property type="entry name" value="PRK00139.1-4"/>
    <property type="match status" value="1"/>
</dbReference>
<dbReference type="PANTHER" id="PTHR23135">
    <property type="entry name" value="MUR LIGASE FAMILY MEMBER"/>
    <property type="match status" value="1"/>
</dbReference>
<dbReference type="Pfam" id="PF02875">
    <property type="entry name" value="Mur_ligase_C"/>
    <property type="match status" value="1"/>
</dbReference>
<feature type="binding site" evidence="7">
    <location>
        <position position="489"/>
    </location>
    <ligand>
        <name>meso-2,6-diaminopimelate</name>
        <dbReference type="ChEBI" id="CHEBI:57791"/>
    </ligand>
</feature>
<feature type="binding site" evidence="7">
    <location>
        <position position="196"/>
    </location>
    <ligand>
        <name>UDP-N-acetyl-alpha-D-muramoyl-L-alanyl-D-glutamate</name>
        <dbReference type="ChEBI" id="CHEBI:83900"/>
    </ligand>
</feature>
<evidence type="ECO:0000259" key="9">
    <source>
        <dbReference type="Pfam" id="PF01225"/>
    </source>
</evidence>
<keyword evidence="3 7" id="KW-0133">Cell shape</keyword>
<dbReference type="Gene3D" id="3.90.190.20">
    <property type="entry name" value="Mur ligase, C-terminal domain"/>
    <property type="match status" value="1"/>
</dbReference>
<dbReference type="Gene3D" id="3.40.1190.10">
    <property type="entry name" value="Mur-like, catalytic domain"/>
    <property type="match status" value="1"/>
</dbReference>
<dbReference type="HAMAP" id="MF_00208">
    <property type="entry name" value="MurE"/>
    <property type="match status" value="1"/>
</dbReference>
<comment type="caution">
    <text evidence="7">Lacks conserved residue(s) required for the propagation of feature annotation.</text>
</comment>
<dbReference type="InterPro" id="IPR036565">
    <property type="entry name" value="Mur-like_cat_sf"/>
</dbReference>
<evidence type="ECO:0000256" key="2">
    <source>
        <dbReference type="ARBA" id="ARBA00022618"/>
    </source>
</evidence>
<evidence type="ECO:0000256" key="3">
    <source>
        <dbReference type="ARBA" id="ARBA00022960"/>
    </source>
</evidence>
<accession>A0ABU7LE76</accession>
<keyword evidence="5 7" id="KW-0131">Cell cycle</keyword>
<evidence type="ECO:0000256" key="8">
    <source>
        <dbReference type="RuleBase" id="RU004135"/>
    </source>
</evidence>
<feature type="modified residue" description="N6-carboxylysine" evidence="7">
    <location>
        <position position="236"/>
    </location>
</feature>
<comment type="cofactor">
    <cofactor evidence="7">
        <name>Mg(2+)</name>
        <dbReference type="ChEBI" id="CHEBI:18420"/>
    </cofactor>
</comment>
<dbReference type="InterPro" id="IPR036615">
    <property type="entry name" value="Mur_ligase_C_dom_sf"/>
</dbReference>
<dbReference type="PANTHER" id="PTHR23135:SF4">
    <property type="entry name" value="UDP-N-ACETYLMURAMOYL-L-ALANYL-D-GLUTAMATE--2,6-DIAMINOPIMELATE LIGASE MURE HOMOLOG, CHLOROPLASTIC"/>
    <property type="match status" value="1"/>
</dbReference>
<evidence type="ECO:0000256" key="1">
    <source>
        <dbReference type="ARBA" id="ARBA00005898"/>
    </source>
</evidence>
<dbReference type="SUPFAM" id="SSF53244">
    <property type="entry name" value="MurD-like peptide ligases, peptide-binding domain"/>
    <property type="match status" value="1"/>
</dbReference>
<dbReference type="NCBIfam" id="TIGR01085">
    <property type="entry name" value="murE"/>
    <property type="match status" value="1"/>
</dbReference>
<keyword evidence="7" id="KW-0460">Magnesium</keyword>
<dbReference type="Pfam" id="PF08245">
    <property type="entry name" value="Mur_ligase_M"/>
    <property type="match status" value="1"/>
</dbReference>
<keyword evidence="7 12" id="KW-0436">Ligase</keyword>
<evidence type="ECO:0000313" key="13">
    <source>
        <dbReference type="Proteomes" id="UP001336020"/>
    </source>
</evidence>
<dbReference type="InterPro" id="IPR004101">
    <property type="entry name" value="Mur_ligase_C"/>
</dbReference>
<keyword evidence="7" id="KW-0067">ATP-binding</keyword>
<evidence type="ECO:0000256" key="5">
    <source>
        <dbReference type="ARBA" id="ARBA00023306"/>
    </source>
</evidence>
<dbReference type="InterPro" id="IPR005761">
    <property type="entry name" value="UDP-N-AcMur-Glu-dNH2Pim_ligase"/>
</dbReference>
<comment type="function">
    <text evidence="7">Catalyzes the addition of meso-diaminopimelic acid to the nucleotide precursor UDP-N-acetylmuramoyl-L-alanyl-D-glutamate (UMAG) in the biosynthesis of bacterial cell-wall peptidoglycan.</text>
</comment>
<feature type="binding site" evidence="7">
    <location>
        <position position="493"/>
    </location>
    <ligand>
        <name>meso-2,6-diaminopimelate</name>
        <dbReference type="ChEBI" id="CHEBI:57791"/>
    </ligand>
</feature>
<dbReference type="InterPro" id="IPR013221">
    <property type="entry name" value="Mur_ligase_cen"/>
</dbReference>
<dbReference type="GO" id="GO:0008765">
    <property type="term" value="F:UDP-N-acetylmuramoylalanyl-D-glutamate-2,6-diaminopimelate ligase activity"/>
    <property type="evidence" value="ECO:0007669"/>
    <property type="project" value="UniProtKB-EC"/>
</dbReference>
<dbReference type="SUPFAM" id="SSF53623">
    <property type="entry name" value="MurD-like peptide ligases, catalytic domain"/>
    <property type="match status" value="1"/>
</dbReference>
<evidence type="ECO:0000256" key="7">
    <source>
        <dbReference type="HAMAP-Rule" id="MF_00208"/>
    </source>
</evidence>
<comment type="pathway">
    <text evidence="7 8">Cell wall biogenesis; peptidoglycan biosynthesis.</text>
</comment>
<reference evidence="12 13" key="1">
    <citation type="submission" date="2023-07" db="EMBL/GenBank/DDBJ databases">
        <authorList>
            <person name="Girao M."/>
            <person name="Carvalho M.F."/>
        </authorList>
    </citation>
    <scope>NUCLEOTIDE SEQUENCE [LARGE SCALE GENOMIC DNA]</scope>
    <source>
        <strain evidence="12 13">YIM65754</strain>
    </source>
</reference>
<protein>
    <recommendedName>
        <fullName evidence="7">UDP-N-acetylmuramoyl-L-alanyl-D-glutamate--2,6-diaminopimelate ligase</fullName>
        <ecNumber evidence="7">6.3.2.13</ecNumber>
    </recommendedName>
    <alternativeName>
        <fullName evidence="7">Meso-A2pm-adding enzyme</fullName>
    </alternativeName>
    <alternativeName>
        <fullName evidence="7">Meso-diaminopimelate-adding enzyme</fullName>
    </alternativeName>
    <alternativeName>
        <fullName evidence="7">UDP-MurNAc-L-Ala-D-Glu:meso-diaminopimelate ligase</fullName>
    </alternativeName>
    <alternativeName>
        <fullName evidence="7">UDP-MurNAc-tripeptide synthetase</fullName>
    </alternativeName>
    <alternativeName>
        <fullName evidence="7">UDP-N-acetylmuramyl-tripeptide synthetase</fullName>
    </alternativeName>
</protein>
<dbReference type="EMBL" id="JAUTXY010000010">
    <property type="protein sequence ID" value="MEE2059854.1"/>
    <property type="molecule type" value="Genomic_DNA"/>
</dbReference>
<name>A0ABU7LE76_9NOCA</name>
<keyword evidence="7" id="KW-0963">Cytoplasm</keyword>
<evidence type="ECO:0000256" key="4">
    <source>
        <dbReference type="ARBA" id="ARBA00022984"/>
    </source>
</evidence>
<comment type="similarity">
    <text evidence="1 7">Belongs to the MurCDEF family. MurE subfamily.</text>
</comment>
<proteinExistence type="inferred from homology"/>
<dbReference type="InterPro" id="IPR035911">
    <property type="entry name" value="MurE/MurF_N"/>
</dbReference>
<dbReference type="EC" id="6.3.2.13" evidence="7"/>
<keyword evidence="6 7" id="KW-0961">Cell wall biogenesis/degradation</keyword>
<feature type="domain" description="Mur ligase N-terminal catalytic" evidence="9">
    <location>
        <begin position="34"/>
        <end position="81"/>
    </location>
</feature>
<feature type="short sequence motif" description="Meso-diaminopimelate recognition motif" evidence="7">
    <location>
        <begin position="433"/>
        <end position="436"/>
    </location>
</feature>
<comment type="PTM">
    <text evidence="7">Carboxylation is probably crucial for Mg(2+) binding and, consequently, for the gamma-phosphate positioning of ATP.</text>
</comment>
<dbReference type="NCBIfam" id="NF001124">
    <property type="entry name" value="PRK00139.1-2"/>
    <property type="match status" value="1"/>
</dbReference>
<organism evidence="12 13">
    <name type="scientific">Rhodococcus artemisiae</name>
    <dbReference type="NCBI Taxonomy" id="714159"/>
    <lineage>
        <taxon>Bacteria</taxon>
        <taxon>Bacillati</taxon>
        <taxon>Actinomycetota</taxon>
        <taxon>Actinomycetes</taxon>
        <taxon>Mycobacteriales</taxon>
        <taxon>Nocardiaceae</taxon>
        <taxon>Rhodococcus</taxon>
    </lineage>
</organism>
<dbReference type="InterPro" id="IPR000713">
    <property type="entry name" value="Mur_ligase_N"/>
</dbReference>